<reference evidence="5" key="2">
    <citation type="journal article" date="2023" name="IMA Fungus">
        <title>Comparative genomic study of the Penicillium genus elucidates a diverse pangenome and 15 lateral gene transfer events.</title>
        <authorList>
            <person name="Petersen C."/>
            <person name="Sorensen T."/>
            <person name="Nielsen M.R."/>
            <person name="Sondergaard T.E."/>
            <person name="Sorensen J.L."/>
            <person name="Fitzpatrick D.A."/>
            <person name="Frisvad J.C."/>
            <person name="Nielsen K.L."/>
        </authorList>
    </citation>
    <scope>NUCLEOTIDE SEQUENCE</scope>
    <source>
        <strain evidence="5">IBT 21917</strain>
    </source>
</reference>
<dbReference type="SUPFAM" id="SSF54160">
    <property type="entry name" value="Chromo domain-like"/>
    <property type="match status" value="1"/>
</dbReference>
<feature type="region of interest" description="Disordered" evidence="2">
    <location>
        <begin position="527"/>
        <end position="591"/>
    </location>
</feature>
<accession>A0A9W9HNW8</accession>
<keyword evidence="3" id="KW-1133">Transmembrane helix</keyword>
<feature type="domain" description="Chromo" evidence="4">
    <location>
        <begin position="482"/>
        <end position="541"/>
    </location>
</feature>
<feature type="compositionally biased region" description="Acidic residues" evidence="2">
    <location>
        <begin position="431"/>
        <end position="444"/>
    </location>
</feature>
<evidence type="ECO:0000256" key="2">
    <source>
        <dbReference type="SAM" id="MobiDB-lite"/>
    </source>
</evidence>
<feature type="compositionally biased region" description="Basic and acidic residues" evidence="2">
    <location>
        <begin position="554"/>
        <end position="579"/>
    </location>
</feature>
<dbReference type="Proteomes" id="UP001146351">
    <property type="component" value="Unassembled WGS sequence"/>
</dbReference>
<comment type="caution">
    <text evidence="5">The sequence shown here is derived from an EMBL/GenBank/DDBJ whole genome shotgun (WGS) entry which is preliminary data.</text>
</comment>
<dbReference type="OrthoDB" id="891726at2759"/>
<gene>
    <name evidence="5" type="ORF">N7492_010197</name>
</gene>
<name>A0A9W9HNW8_9EURO</name>
<dbReference type="InterPro" id="IPR007541">
    <property type="entry name" value="Uncharacterised_BSP"/>
</dbReference>
<dbReference type="PROSITE" id="PS50013">
    <property type="entry name" value="CHROMO_2"/>
    <property type="match status" value="1"/>
</dbReference>
<evidence type="ECO:0000259" key="4">
    <source>
        <dbReference type="PROSITE" id="PS50013"/>
    </source>
</evidence>
<reference evidence="5" key="1">
    <citation type="submission" date="2022-11" db="EMBL/GenBank/DDBJ databases">
        <authorList>
            <person name="Petersen C."/>
        </authorList>
    </citation>
    <scope>NUCLEOTIDE SEQUENCE</scope>
    <source>
        <strain evidence="5">IBT 21917</strain>
    </source>
</reference>
<evidence type="ECO:0000313" key="6">
    <source>
        <dbReference type="Proteomes" id="UP001146351"/>
    </source>
</evidence>
<dbReference type="PANTHER" id="PTHR33321">
    <property type="match status" value="1"/>
</dbReference>
<evidence type="ECO:0000256" key="1">
    <source>
        <dbReference type="ARBA" id="ARBA00011353"/>
    </source>
</evidence>
<keyword evidence="3" id="KW-0812">Transmembrane</keyword>
<organism evidence="5 6">
    <name type="scientific">Penicillium capsulatum</name>
    <dbReference type="NCBI Taxonomy" id="69766"/>
    <lineage>
        <taxon>Eukaryota</taxon>
        <taxon>Fungi</taxon>
        <taxon>Dikarya</taxon>
        <taxon>Ascomycota</taxon>
        <taxon>Pezizomycotina</taxon>
        <taxon>Eurotiomycetes</taxon>
        <taxon>Eurotiomycetidae</taxon>
        <taxon>Eurotiales</taxon>
        <taxon>Aspergillaceae</taxon>
        <taxon>Penicillium</taxon>
    </lineage>
</organism>
<dbReference type="Gene3D" id="2.40.50.40">
    <property type="match status" value="1"/>
</dbReference>
<dbReference type="CDD" id="cd00024">
    <property type="entry name" value="CD_CSD"/>
    <property type="match status" value="1"/>
</dbReference>
<feature type="transmembrane region" description="Helical" evidence="3">
    <location>
        <begin position="16"/>
        <end position="33"/>
    </location>
</feature>
<dbReference type="Pfam" id="PF04450">
    <property type="entry name" value="BSP"/>
    <property type="match status" value="1"/>
</dbReference>
<comment type="subunit">
    <text evidence="1">Component of the NuA4 histone acetyltransferase complex.</text>
</comment>
<keyword evidence="6" id="KW-1185">Reference proteome</keyword>
<feature type="compositionally biased region" description="Basic residues" evidence="2">
    <location>
        <begin position="580"/>
        <end position="591"/>
    </location>
</feature>
<evidence type="ECO:0000256" key="3">
    <source>
        <dbReference type="SAM" id="Phobius"/>
    </source>
</evidence>
<evidence type="ECO:0000313" key="5">
    <source>
        <dbReference type="EMBL" id="KAJ5151902.1"/>
    </source>
</evidence>
<sequence length="591" mass="67896">MACFKTWKDVRRYLPVLYYLVVAAVVILGRLAARHYTNPNISLDTHTNSKFPIDTKGGSIPDGDWQMQYNFTVIDTFSGEKAEQPDKKKKSSFWPQITDKLPTTVHSRGQIHVQVTAVCPKDAISRQLCLMIAPEVEAAFGLGLENIEQFLYTADTADDVPIEANLKRLFVPSIPKVEHIEVNIRHFSPEEKDSIGYVTRDSSHETEAWMNLDLDYILDHPLSALEFQVHSLVQHEMVHCYQHFKPDEKNERPPQGLIEGIADFVVLKAGLLDVSRKGPRPFAAQMRPPQWDVGYAQTAYFLEWLEDVRIGKGAIGKLNDGLLRVGYHLEGLGKHDETGREFWTRMFGATADELWEEYGAWLDSRYSGWQWAMMWINFWFRFAYYEFHAASAYLASEWGTVFVFLHVLIWVGIPVLVYHIAVPNLDSSEPAVDEDQSSSEEDDSSPPQPVPSQFWSRLISPVLQSFGSRPKLTVHDEEGMEWEVEAIVESRTFYKKLQYRVRWVGEINTDPKWYYAETFKHGPGMLKEYHDKNPEAPGPSVRMPQWFEAVRTSETPEDHPHDNKPVSKHEEVDPDEGKASKKPRRTRPSRG</sequence>
<keyword evidence="3" id="KW-0472">Membrane</keyword>
<dbReference type="EMBL" id="JAPQKO010000008">
    <property type="protein sequence ID" value="KAJ5151902.1"/>
    <property type="molecule type" value="Genomic_DNA"/>
</dbReference>
<dbReference type="PANTHER" id="PTHR33321:SF12">
    <property type="entry name" value="PLANT BASIC SECRETORY PROTEIN (BSP) FAMILY PROTEIN"/>
    <property type="match status" value="1"/>
</dbReference>
<dbReference type="InterPro" id="IPR016197">
    <property type="entry name" value="Chromo-like_dom_sf"/>
</dbReference>
<feature type="region of interest" description="Disordered" evidence="2">
    <location>
        <begin position="429"/>
        <end position="451"/>
    </location>
</feature>
<dbReference type="AlphaFoldDB" id="A0A9W9HNW8"/>
<dbReference type="GO" id="GO:0006338">
    <property type="term" value="P:chromatin remodeling"/>
    <property type="evidence" value="ECO:0007669"/>
    <property type="project" value="UniProtKB-ARBA"/>
</dbReference>
<proteinExistence type="predicted"/>
<protein>
    <recommendedName>
        <fullName evidence="4">Chromo domain-containing protein</fullName>
    </recommendedName>
</protein>
<dbReference type="InterPro" id="IPR000953">
    <property type="entry name" value="Chromo/chromo_shadow_dom"/>
</dbReference>